<dbReference type="EMBL" id="LBYI01000001">
    <property type="protein sequence ID" value="KKR51353.1"/>
    <property type="molecule type" value="Genomic_DNA"/>
</dbReference>
<comment type="caution">
    <text evidence="2">The sequence shown here is derived from an EMBL/GenBank/DDBJ whole genome shotgun (WGS) entry which is preliminary data.</text>
</comment>
<feature type="transmembrane region" description="Helical" evidence="1">
    <location>
        <begin position="6"/>
        <end position="25"/>
    </location>
</feature>
<proteinExistence type="predicted"/>
<reference evidence="2 3" key="1">
    <citation type="journal article" date="2015" name="Nature">
        <title>rRNA introns, odd ribosomes, and small enigmatic genomes across a large radiation of phyla.</title>
        <authorList>
            <person name="Brown C.T."/>
            <person name="Hug L.A."/>
            <person name="Thomas B.C."/>
            <person name="Sharon I."/>
            <person name="Castelle C.J."/>
            <person name="Singh A."/>
            <person name="Wilkins M.J."/>
            <person name="Williams K.H."/>
            <person name="Banfield J.F."/>
        </authorList>
    </citation>
    <scope>NUCLEOTIDE SEQUENCE [LARGE SCALE GENOMIC DNA]</scope>
</reference>
<name>A0A0G0RFW5_9BACT</name>
<evidence type="ECO:0000256" key="1">
    <source>
        <dbReference type="SAM" id="Phobius"/>
    </source>
</evidence>
<gene>
    <name evidence="2" type="ORF">UT84_C0001G0038</name>
</gene>
<protein>
    <submittedName>
        <fullName evidence="2">Uncharacterized protein</fullName>
    </submittedName>
</protein>
<organism evidence="2 3">
    <name type="scientific">Candidatus Curtissbacteria bacterium GW2011_GWA1_40_16</name>
    <dbReference type="NCBI Taxonomy" id="1618405"/>
    <lineage>
        <taxon>Bacteria</taxon>
        <taxon>Candidatus Curtissiibacteriota</taxon>
    </lineage>
</organism>
<accession>A0A0G0RFW5</accession>
<evidence type="ECO:0000313" key="3">
    <source>
        <dbReference type="Proteomes" id="UP000034531"/>
    </source>
</evidence>
<keyword evidence="1" id="KW-0812">Transmembrane</keyword>
<keyword evidence="1" id="KW-0472">Membrane</keyword>
<dbReference type="Proteomes" id="UP000034531">
    <property type="component" value="Unassembled WGS sequence"/>
</dbReference>
<keyword evidence="1" id="KW-1133">Transmembrane helix</keyword>
<evidence type="ECO:0000313" key="2">
    <source>
        <dbReference type="EMBL" id="KKR51353.1"/>
    </source>
</evidence>
<sequence>MNRKIIYYFVIPAAYLLIVISTFLISKSLFLPFKTHYHAGFVVFQDNRKLDFSDNKYMYIKPCLLNPNHNDAVEDKQLEKAHLHENVGDLVHVEESGAYWKDLFINIGYPVDDAKSTGYINGKQVFNFQMRPIHPYESLVVITGDNNPEFLKQAVTKDYILKMEKKSSACGD</sequence>
<dbReference type="AlphaFoldDB" id="A0A0G0RFW5"/>